<feature type="region of interest" description="Disordered" evidence="1">
    <location>
        <begin position="431"/>
        <end position="460"/>
    </location>
</feature>
<feature type="compositionally biased region" description="Basic residues" evidence="1">
    <location>
        <begin position="450"/>
        <end position="460"/>
    </location>
</feature>
<evidence type="ECO:0000313" key="3">
    <source>
        <dbReference type="Proteomes" id="UP001642484"/>
    </source>
</evidence>
<evidence type="ECO:0008006" key="4">
    <source>
        <dbReference type="Google" id="ProtNLM"/>
    </source>
</evidence>
<evidence type="ECO:0000313" key="2">
    <source>
        <dbReference type="EMBL" id="CAK9051048.1"/>
    </source>
</evidence>
<name>A0ABP0MIU4_9DINO</name>
<protein>
    <recommendedName>
        <fullName evidence="4">Anoctamin</fullName>
    </recommendedName>
</protein>
<dbReference type="Proteomes" id="UP001642484">
    <property type="component" value="Unassembled WGS sequence"/>
</dbReference>
<feature type="compositionally biased region" description="Polar residues" evidence="1">
    <location>
        <begin position="433"/>
        <end position="444"/>
    </location>
</feature>
<evidence type="ECO:0000256" key="1">
    <source>
        <dbReference type="SAM" id="MobiDB-lite"/>
    </source>
</evidence>
<accession>A0ABP0MIU4</accession>
<comment type="caution">
    <text evidence="2">The sequence shown here is derived from an EMBL/GenBank/DDBJ whole genome shotgun (WGS) entry which is preliminary data.</text>
</comment>
<sequence>MVITAAISGTMLVPGLFSRECTVVYAACPEESDCDDVGEKGASKDEATLDQMQRSKLEDLEDSHVRFEEDMYDAVTVAAFGQLILELPTERIHIHPVWMFVLSAPLFGLQQAALLYLRLSQDLGAPVHNREETESLQAFLPLAKTLMIYTMALMLFPELLGALRLMMFLVNPTTWTDIERYKSEWLPCIWSPFCVCPVSLASEMLKFCVGYVVLTDSVSIVLACNSVQDTIFNSLALTFLVELDNKLWEVARSVFHLRYEGEQFKLRPEAERDATASQVWGIRPRSWLHRKHGAAALEACFTSAVFMFCYCRQFLITEYSLRTDTLPMARDMCTLWELTNKNSWVGELARCTLRLMCFGAHPNGLLQMVCDPLYGGYCSPKFRRIELNDMYEVILAEPTATISNMVTFAVVLLIPQIFQLAFLPERGEDQAASPVSTWPTSSKARNPLRASKKWLRRRSS</sequence>
<gene>
    <name evidence="2" type="ORF">CCMP2556_LOCUS25955</name>
</gene>
<organism evidence="2 3">
    <name type="scientific">Durusdinium trenchii</name>
    <dbReference type="NCBI Taxonomy" id="1381693"/>
    <lineage>
        <taxon>Eukaryota</taxon>
        <taxon>Sar</taxon>
        <taxon>Alveolata</taxon>
        <taxon>Dinophyceae</taxon>
        <taxon>Suessiales</taxon>
        <taxon>Symbiodiniaceae</taxon>
        <taxon>Durusdinium</taxon>
    </lineage>
</organism>
<keyword evidence="3" id="KW-1185">Reference proteome</keyword>
<proteinExistence type="predicted"/>
<dbReference type="EMBL" id="CAXAMN010017768">
    <property type="protein sequence ID" value="CAK9051048.1"/>
    <property type="molecule type" value="Genomic_DNA"/>
</dbReference>
<reference evidence="2 3" key="1">
    <citation type="submission" date="2024-02" db="EMBL/GenBank/DDBJ databases">
        <authorList>
            <person name="Chen Y."/>
            <person name="Shah S."/>
            <person name="Dougan E. K."/>
            <person name="Thang M."/>
            <person name="Chan C."/>
        </authorList>
    </citation>
    <scope>NUCLEOTIDE SEQUENCE [LARGE SCALE GENOMIC DNA]</scope>
</reference>